<feature type="transmembrane region" description="Helical" evidence="1">
    <location>
        <begin position="245"/>
        <end position="264"/>
    </location>
</feature>
<keyword evidence="1" id="KW-1133">Transmembrane helix</keyword>
<feature type="transmembrane region" description="Helical" evidence="1">
    <location>
        <begin position="162"/>
        <end position="181"/>
    </location>
</feature>
<evidence type="ECO:0000313" key="3">
    <source>
        <dbReference type="EMBL" id="EMA52084.1"/>
    </source>
</evidence>
<sequence>MSSINSLLRRFYAYRLLTSEGFVYPILTVHALAQGLDLAGVGLAAGTFFLGTLFGEIPTGYIGDRVGRRNSLALGAGLVSITHIGFAMADSLIGFILCWSFWGVAATFRSGSTDAWLYDMLVDADATSRYTAVRGRSTSMFYIAAAVTALSGGLLYEYWSTLPFAAAGVMTALGGLLVLTLPEPDANTSKKDFSLREAAAAFTTVLTTSRIRIFVVLSAVVLAVPETIEVFVQPVALSVGFTPSLLGPLYAGLMIAAAVGSSLADPIADRFSIGGWFTLGTAGLAGVLLLASLLPVAAIPVFFIARSANTVSDTLGSTYLNNRLDSQGRATALSGVSMVQALIFVLARSTGGALADATTPMTALAVLGLIAVVAVVVIRLLADPFQSGSVMNSFRSSEAD</sequence>
<feature type="transmembrane region" description="Helical" evidence="1">
    <location>
        <begin position="361"/>
        <end position="382"/>
    </location>
</feature>
<dbReference type="eggNOG" id="arCOG00132">
    <property type="taxonomic scope" value="Archaea"/>
</dbReference>
<dbReference type="AlphaFoldDB" id="M0N4Q3"/>
<dbReference type="InterPro" id="IPR011701">
    <property type="entry name" value="MFS"/>
</dbReference>
<feature type="transmembrane region" description="Helical" evidence="1">
    <location>
        <begin position="276"/>
        <end position="305"/>
    </location>
</feature>
<keyword evidence="1" id="KW-0472">Membrane</keyword>
<organism evidence="3 4">
    <name type="scientific">Halococcus thailandensis JCM 13552</name>
    <dbReference type="NCBI Taxonomy" id="1227457"/>
    <lineage>
        <taxon>Archaea</taxon>
        <taxon>Methanobacteriati</taxon>
        <taxon>Methanobacteriota</taxon>
        <taxon>Stenosarchaea group</taxon>
        <taxon>Halobacteria</taxon>
        <taxon>Halobacteriales</taxon>
        <taxon>Halococcaceae</taxon>
        <taxon>Halococcus</taxon>
    </lineage>
</organism>
<feature type="transmembrane region" description="Helical" evidence="1">
    <location>
        <begin position="12"/>
        <end position="32"/>
    </location>
</feature>
<dbReference type="Pfam" id="PF07690">
    <property type="entry name" value="MFS_1"/>
    <property type="match status" value="1"/>
</dbReference>
<dbReference type="Proteomes" id="UP000011680">
    <property type="component" value="Unassembled WGS sequence"/>
</dbReference>
<name>M0N4Q3_9EURY</name>
<proteinExistence type="predicted"/>
<evidence type="ECO:0000256" key="1">
    <source>
        <dbReference type="SAM" id="Phobius"/>
    </source>
</evidence>
<feature type="transmembrane region" description="Helical" evidence="1">
    <location>
        <begin position="69"/>
        <end position="86"/>
    </location>
</feature>
<keyword evidence="3" id="KW-0762">Sugar transport</keyword>
<feature type="transmembrane region" description="Helical" evidence="1">
    <location>
        <begin position="92"/>
        <end position="111"/>
    </location>
</feature>
<dbReference type="InterPro" id="IPR053160">
    <property type="entry name" value="MFS_DHA3_Transporter"/>
</dbReference>
<dbReference type="Gene3D" id="1.20.1250.20">
    <property type="entry name" value="MFS general substrate transporter like domains"/>
    <property type="match status" value="1"/>
</dbReference>
<dbReference type="InterPro" id="IPR020846">
    <property type="entry name" value="MFS_dom"/>
</dbReference>
<dbReference type="EMBL" id="AOMF01000159">
    <property type="protein sequence ID" value="EMA52084.1"/>
    <property type="molecule type" value="Genomic_DNA"/>
</dbReference>
<feature type="transmembrane region" description="Helical" evidence="1">
    <location>
        <begin position="330"/>
        <end position="349"/>
    </location>
</feature>
<dbReference type="OrthoDB" id="85689at2157"/>
<feature type="domain" description="Major facilitator superfamily (MFS) profile" evidence="2">
    <location>
        <begin position="1"/>
        <end position="386"/>
    </location>
</feature>
<reference evidence="3 4" key="1">
    <citation type="journal article" date="2014" name="PLoS Genet.">
        <title>Phylogenetically driven sequencing of extremely halophilic archaea reveals strategies for static and dynamic osmo-response.</title>
        <authorList>
            <person name="Becker E.A."/>
            <person name="Seitzer P.M."/>
            <person name="Tritt A."/>
            <person name="Larsen D."/>
            <person name="Krusor M."/>
            <person name="Yao A.I."/>
            <person name="Wu D."/>
            <person name="Madern D."/>
            <person name="Eisen J.A."/>
            <person name="Darling A.E."/>
            <person name="Facciotti M.T."/>
        </authorList>
    </citation>
    <scope>NUCLEOTIDE SEQUENCE [LARGE SCALE GENOMIC DNA]</scope>
    <source>
        <strain evidence="3 4">JCM 13552</strain>
    </source>
</reference>
<dbReference type="STRING" id="1227457.C451_12287"/>
<keyword evidence="3" id="KW-0813">Transport</keyword>
<keyword evidence="4" id="KW-1185">Reference proteome</keyword>
<feature type="transmembrane region" description="Helical" evidence="1">
    <location>
        <begin position="202"/>
        <end position="225"/>
    </location>
</feature>
<evidence type="ECO:0000259" key="2">
    <source>
        <dbReference type="PROSITE" id="PS50850"/>
    </source>
</evidence>
<dbReference type="GO" id="GO:0022857">
    <property type="term" value="F:transmembrane transporter activity"/>
    <property type="evidence" value="ECO:0007669"/>
    <property type="project" value="InterPro"/>
</dbReference>
<accession>M0N4Q3</accession>
<dbReference type="PATRIC" id="fig|1227457.3.peg.2329"/>
<dbReference type="PROSITE" id="PS50850">
    <property type="entry name" value="MFS"/>
    <property type="match status" value="1"/>
</dbReference>
<gene>
    <name evidence="3" type="ORF">C451_12287</name>
</gene>
<dbReference type="InterPro" id="IPR036259">
    <property type="entry name" value="MFS_trans_sf"/>
</dbReference>
<feature type="transmembrane region" description="Helical" evidence="1">
    <location>
        <begin position="139"/>
        <end position="156"/>
    </location>
</feature>
<keyword evidence="1" id="KW-0812">Transmembrane</keyword>
<dbReference type="PANTHER" id="PTHR23530:SF1">
    <property type="entry name" value="PERMEASE, MAJOR FACILITATOR SUPERFAMILY-RELATED"/>
    <property type="match status" value="1"/>
</dbReference>
<protein>
    <submittedName>
        <fullName evidence="3">Putative sugar transporter</fullName>
    </submittedName>
</protein>
<feature type="transmembrane region" description="Helical" evidence="1">
    <location>
        <begin position="38"/>
        <end position="57"/>
    </location>
</feature>
<dbReference type="RefSeq" id="WP_007740874.1">
    <property type="nucleotide sequence ID" value="NZ_AOMF01000159.1"/>
</dbReference>
<comment type="caution">
    <text evidence="3">The sequence shown here is derived from an EMBL/GenBank/DDBJ whole genome shotgun (WGS) entry which is preliminary data.</text>
</comment>
<dbReference type="SUPFAM" id="SSF103473">
    <property type="entry name" value="MFS general substrate transporter"/>
    <property type="match status" value="1"/>
</dbReference>
<evidence type="ECO:0000313" key="4">
    <source>
        <dbReference type="Proteomes" id="UP000011680"/>
    </source>
</evidence>
<dbReference type="PANTHER" id="PTHR23530">
    <property type="entry name" value="TRANSPORT PROTEIN-RELATED"/>
    <property type="match status" value="1"/>
</dbReference>